<dbReference type="EMBL" id="JAZDUA010000240">
    <property type="protein sequence ID" value="KAK7863104.1"/>
    <property type="molecule type" value="Genomic_DNA"/>
</dbReference>
<feature type="compositionally biased region" description="Pro residues" evidence="1">
    <location>
        <begin position="202"/>
        <end position="224"/>
    </location>
</feature>
<feature type="signal peptide" evidence="2">
    <location>
        <begin position="1"/>
        <end position="18"/>
    </location>
</feature>
<accession>A0AAN9VE09</accession>
<evidence type="ECO:0000256" key="2">
    <source>
        <dbReference type="SAM" id="SignalP"/>
    </source>
</evidence>
<evidence type="ECO:0000313" key="3">
    <source>
        <dbReference type="EMBL" id="KAK7863104.1"/>
    </source>
</evidence>
<dbReference type="AlphaFoldDB" id="A0AAN9VE09"/>
<keyword evidence="2" id="KW-0732">Signal</keyword>
<comment type="caution">
    <text evidence="3">The sequence shown here is derived from an EMBL/GenBank/DDBJ whole genome shotgun (WGS) entry which is preliminary data.</text>
</comment>
<proteinExistence type="predicted"/>
<evidence type="ECO:0000313" key="4">
    <source>
        <dbReference type="Proteomes" id="UP001378592"/>
    </source>
</evidence>
<gene>
    <name evidence="3" type="ORF">R5R35_001027</name>
</gene>
<evidence type="ECO:0000256" key="1">
    <source>
        <dbReference type="SAM" id="MobiDB-lite"/>
    </source>
</evidence>
<sequence>MRILLPLLCLALASAALSLPLNEDAFEDAYDENFADEDALEESALKAGDEKYTALADFDENSLNHDQLLEDFAKAGEEEIAYAEYQEVASPDLLENDAFEESGSPRVARQSGSLKRRPAVRMKKLLFVSLLLVLYAAECYQAQEVEDFGSTYKTIRSQGALANSLKIGKQEHTAQNAERGSTAVGEQVDFRRRSVRRVVKKPQPPPFYGWPSGTPRPFPPVIRA</sequence>
<reference evidence="3 4" key="1">
    <citation type="submission" date="2024-03" db="EMBL/GenBank/DDBJ databases">
        <title>The genome assembly and annotation of the cricket Gryllus longicercus Weissman &amp; Gray.</title>
        <authorList>
            <person name="Szrajer S."/>
            <person name="Gray D."/>
            <person name="Ylla G."/>
        </authorList>
    </citation>
    <scope>NUCLEOTIDE SEQUENCE [LARGE SCALE GENOMIC DNA]</scope>
    <source>
        <strain evidence="3">DAG 2021-001</strain>
        <tissue evidence="3">Whole body minus gut</tissue>
    </source>
</reference>
<name>A0AAN9VE09_9ORTH</name>
<feature type="chain" id="PRO_5042923188" description="Accessory gland protein" evidence="2">
    <location>
        <begin position="19"/>
        <end position="224"/>
    </location>
</feature>
<keyword evidence="4" id="KW-1185">Reference proteome</keyword>
<evidence type="ECO:0008006" key="5">
    <source>
        <dbReference type="Google" id="ProtNLM"/>
    </source>
</evidence>
<organism evidence="3 4">
    <name type="scientific">Gryllus longicercus</name>
    <dbReference type="NCBI Taxonomy" id="2509291"/>
    <lineage>
        <taxon>Eukaryota</taxon>
        <taxon>Metazoa</taxon>
        <taxon>Ecdysozoa</taxon>
        <taxon>Arthropoda</taxon>
        <taxon>Hexapoda</taxon>
        <taxon>Insecta</taxon>
        <taxon>Pterygota</taxon>
        <taxon>Neoptera</taxon>
        <taxon>Polyneoptera</taxon>
        <taxon>Orthoptera</taxon>
        <taxon>Ensifera</taxon>
        <taxon>Gryllidea</taxon>
        <taxon>Grylloidea</taxon>
        <taxon>Gryllidae</taxon>
        <taxon>Gryllinae</taxon>
        <taxon>Gryllus</taxon>
    </lineage>
</organism>
<dbReference type="Proteomes" id="UP001378592">
    <property type="component" value="Unassembled WGS sequence"/>
</dbReference>
<feature type="region of interest" description="Disordered" evidence="1">
    <location>
        <begin position="201"/>
        <end position="224"/>
    </location>
</feature>
<protein>
    <recommendedName>
        <fullName evidence="5">Accessory gland protein</fullName>
    </recommendedName>
</protein>